<protein>
    <submittedName>
        <fullName evidence="1">Uncharacterized protein</fullName>
    </submittedName>
</protein>
<organism evidence="1 2">
    <name type="scientific">Leptospira wolbachii serovar Codice str. CDC</name>
    <dbReference type="NCBI Taxonomy" id="1218599"/>
    <lineage>
        <taxon>Bacteria</taxon>
        <taxon>Pseudomonadati</taxon>
        <taxon>Spirochaetota</taxon>
        <taxon>Spirochaetia</taxon>
        <taxon>Leptospirales</taxon>
        <taxon>Leptospiraceae</taxon>
        <taxon>Leptospira</taxon>
    </lineage>
</organism>
<keyword evidence="2" id="KW-1185">Reference proteome</keyword>
<sequence>MTLFSCNFLLKGPEQEVTYDEFYIHKTFSTGNIFFESNNISFSIPKNQLTHPTLLKIKYTENDQILAKSIDLQINNQYFKNLSFRQKKQNLIREVYVSSIDIETSLISNKYFPKIENIVFYIKNDKIQKIILVNKEDLEVLNQLMKNTSH</sequence>
<dbReference type="Proteomes" id="UP000013984">
    <property type="component" value="Unassembled WGS sequence"/>
</dbReference>
<evidence type="ECO:0000313" key="1">
    <source>
        <dbReference type="EMBL" id="EOQ94834.1"/>
    </source>
</evidence>
<dbReference type="EMBL" id="AOGZ02000017">
    <property type="protein sequence ID" value="EOQ94834.1"/>
    <property type="molecule type" value="Genomic_DNA"/>
</dbReference>
<evidence type="ECO:0000313" key="2">
    <source>
        <dbReference type="Proteomes" id="UP000013984"/>
    </source>
</evidence>
<proteinExistence type="predicted"/>
<reference evidence="1" key="1">
    <citation type="submission" date="2013-04" db="EMBL/GenBank/DDBJ databases">
        <authorList>
            <person name="Harkins D.M."/>
            <person name="Durkin A.S."/>
            <person name="Brinkac L.M."/>
            <person name="Haft D.H."/>
            <person name="Selengut J.D."/>
            <person name="Sanka R."/>
            <person name="DePew J."/>
            <person name="Purushe J."/>
            <person name="Galloway R.L."/>
            <person name="Vinetz J.M."/>
            <person name="Sutton G.G."/>
            <person name="Nierman W.C."/>
            <person name="Fouts D.E."/>
        </authorList>
    </citation>
    <scope>NUCLEOTIDE SEQUENCE [LARGE SCALE GENOMIC DNA]</scope>
    <source>
        <strain evidence="1">CDC</strain>
    </source>
</reference>
<comment type="caution">
    <text evidence="1">The sequence shown here is derived from an EMBL/GenBank/DDBJ whole genome shotgun (WGS) entry which is preliminary data.</text>
</comment>
<dbReference type="AlphaFoldDB" id="R8ZYM6"/>
<name>R8ZYM6_9LEPT</name>
<gene>
    <name evidence="1" type="ORF">LEP1GSC195_1435</name>
</gene>
<accession>R8ZYM6</accession>